<evidence type="ECO:0000313" key="1">
    <source>
        <dbReference type="EMBL" id="GGF43700.1"/>
    </source>
</evidence>
<protein>
    <recommendedName>
        <fullName evidence="3">Phasin family protein</fullName>
    </recommendedName>
</protein>
<dbReference type="EMBL" id="BMJQ01000020">
    <property type="protein sequence ID" value="GGF43700.1"/>
    <property type="molecule type" value="Genomic_DNA"/>
</dbReference>
<reference evidence="1" key="2">
    <citation type="submission" date="2020-09" db="EMBL/GenBank/DDBJ databases">
        <authorList>
            <person name="Sun Q."/>
            <person name="Zhou Y."/>
        </authorList>
    </citation>
    <scope>NUCLEOTIDE SEQUENCE</scope>
    <source>
        <strain evidence="1">CGMCC 1.15725</strain>
    </source>
</reference>
<organism evidence="1 2">
    <name type="scientific">Aliidongia dinghuensis</name>
    <dbReference type="NCBI Taxonomy" id="1867774"/>
    <lineage>
        <taxon>Bacteria</taxon>
        <taxon>Pseudomonadati</taxon>
        <taxon>Pseudomonadota</taxon>
        <taxon>Alphaproteobacteria</taxon>
        <taxon>Rhodospirillales</taxon>
        <taxon>Dongiaceae</taxon>
        <taxon>Aliidongia</taxon>
    </lineage>
</organism>
<proteinExistence type="predicted"/>
<name>A0A8J3E527_9PROT</name>
<comment type="caution">
    <text evidence="1">The sequence shown here is derived from an EMBL/GenBank/DDBJ whole genome shotgun (WGS) entry which is preliminary data.</text>
</comment>
<keyword evidence="2" id="KW-1185">Reference proteome</keyword>
<gene>
    <name evidence="1" type="ORF">GCM10011611_57600</name>
</gene>
<dbReference type="RefSeq" id="WP_189051643.1">
    <property type="nucleotide sequence ID" value="NZ_BMJQ01000020.1"/>
</dbReference>
<accession>A0A8J3E527</accession>
<reference evidence="1" key="1">
    <citation type="journal article" date="2014" name="Int. J. Syst. Evol. Microbiol.">
        <title>Complete genome sequence of Corynebacterium casei LMG S-19264T (=DSM 44701T), isolated from a smear-ripened cheese.</title>
        <authorList>
            <consortium name="US DOE Joint Genome Institute (JGI-PGF)"/>
            <person name="Walter F."/>
            <person name="Albersmeier A."/>
            <person name="Kalinowski J."/>
            <person name="Ruckert C."/>
        </authorList>
    </citation>
    <scope>NUCLEOTIDE SEQUENCE</scope>
    <source>
        <strain evidence="1">CGMCC 1.15725</strain>
    </source>
</reference>
<evidence type="ECO:0008006" key="3">
    <source>
        <dbReference type="Google" id="ProtNLM"/>
    </source>
</evidence>
<dbReference type="Proteomes" id="UP000646365">
    <property type="component" value="Unassembled WGS sequence"/>
</dbReference>
<sequence>MAKTEPAANGILPAAIDPIQLLDAGHRSANLINAGTGLMAKTMGDIVARQADFIRVEGDEIAKCAVALARGSEPVQTLYNLAAALQSGAEDALTDFRQIQDLMRGCAWGLFGLYIESIGVAAGLGRLPESQAA</sequence>
<evidence type="ECO:0000313" key="2">
    <source>
        <dbReference type="Proteomes" id="UP000646365"/>
    </source>
</evidence>
<dbReference type="AlphaFoldDB" id="A0A8J3E527"/>